<dbReference type="EMBL" id="JAUFPN010000020">
    <property type="protein sequence ID" value="MDN3563222.1"/>
    <property type="molecule type" value="Genomic_DNA"/>
</dbReference>
<keyword evidence="3" id="KW-1185">Reference proteome</keyword>
<sequence>MTTITSTLIPEADRMPLSWAPQAATILAAFALSFAMPVGTVLTLALLGATAAGVGIAAQRRHGGEGMPALPHALED</sequence>
<feature type="transmembrane region" description="Helical" evidence="1">
    <location>
        <begin position="24"/>
        <end position="57"/>
    </location>
</feature>
<accession>A0ABT8A0G2</accession>
<evidence type="ECO:0000256" key="1">
    <source>
        <dbReference type="SAM" id="Phobius"/>
    </source>
</evidence>
<dbReference type="Proteomes" id="UP001529369">
    <property type="component" value="Unassembled WGS sequence"/>
</dbReference>
<keyword evidence="1" id="KW-0812">Transmembrane</keyword>
<gene>
    <name evidence="2" type="ORF">QWZ14_02370</name>
</gene>
<protein>
    <submittedName>
        <fullName evidence="2">Uncharacterized protein</fullName>
    </submittedName>
</protein>
<name>A0ABT8A0G2_9PROT</name>
<proteinExistence type="predicted"/>
<keyword evidence="1" id="KW-1133">Transmembrane helix</keyword>
<keyword evidence="1" id="KW-0472">Membrane</keyword>
<evidence type="ECO:0000313" key="3">
    <source>
        <dbReference type="Proteomes" id="UP001529369"/>
    </source>
</evidence>
<organism evidence="2 3">
    <name type="scientific">Paeniroseomonas aquatica</name>
    <dbReference type="NCBI Taxonomy" id="373043"/>
    <lineage>
        <taxon>Bacteria</taxon>
        <taxon>Pseudomonadati</taxon>
        <taxon>Pseudomonadota</taxon>
        <taxon>Alphaproteobacteria</taxon>
        <taxon>Acetobacterales</taxon>
        <taxon>Acetobacteraceae</taxon>
        <taxon>Paeniroseomonas</taxon>
    </lineage>
</organism>
<evidence type="ECO:0000313" key="2">
    <source>
        <dbReference type="EMBL" id="MDN3563222.1"/>
    </source>
</evidence>
<dbReference type="RefSeq" id="WP_290314961.1">
    <property type="nucleotide sequence ID" value="NZ_JAUFPN010000020.1"/>
</dbReference>
<comment type="caution">
    <text evidence="2">The sequence shown here is derived from an EMBL/GenBank/DDBJ whole genome shotgun (WGS) entry which is preliminary data.</text>
</comment>
<reference evidence="3" key="1">
    <citation type="journal article" date="2019" name="Int. J. Syst. Evol. Microbiol.">
        <title>The Global Catalogue of Microorganisms (GCM) 10K type strain sequencing project: providing services to taxonomists for standard genome sequencing and annotation.</title>
        <authorList>
            <consortium name="The Broad Institute Genomics Platform"/>
            <consortium name="The Broad Institute Genome Sequencing Center for Infectious Disease"/>
            <person name="Wu L."/>
            <person name="Ma J."/>
        </authorList>
    </citation>
    <scope>NUCLEOTIDE SEQUENCE [LARGE SCALE GENOMIC DNA]</scope>
    <source>
        <strain evidence="3">CECT 7131</strain>
    </source>
</reference>